<sequence length="153" mass="16880">MAGLQTNGSPQLELLRSFCLGIEQKDLSQTAKAMHKDHRRITYPKSLNIPTQTGEQYLERLEGFLKAMADGPKMTFHSVIETPGKVVVHITSNGISPLGVNMDREMILTAHIVTDEDGNLKIKQAEEFTDSKALLDVVKAIEEAKANVEHPAT</sequence>
<reference evidence="1" key="2">
    <citation type="submission" date="2020-11" db="EMBL/GenBank/DDBJ databases">
        <authorList>
            <consortium name="DOE Joint Genome Institute"/>
            <person name="Kuo A."/>
            <person name="Miyauchi S."/>
            <person name="Kiss E."/>
            <person name="Drula E."/>
            <person name="Kohler A."/>
            <person name="Sanchez-Garcia M."/>
            <person name="Andreopoulos B."/>
            <person name="Barry K.W."/>
            <person name="Bonito G."/>
            <person name="Buee M."/>
            <person name="Carver A."/>
            <person name="Chen C."/>
            <person name="Cichocki N."/>
            <person name="Clum A."/>
            <person name="Culley D."/>
            <person name="Crous P.W."/>
            <person name="Fauchery L."/>
            <person name="Girlanda M."/>
            <person name="Hayes R."/>
            <person name="Keri Z."/>
            <person name="Labutti K."/>
            <person name="Lipzen A."/>
            <person name="Lombard V."/>
            <person name="Magnuson J."/>
            <person name="Maillard F."/>
            <person name="Morin E."/>
            <person name="Murat C."/>
            <person name="Nolan M."/>
            <person name="Ohm R."/>
            <person name="Pangilinan J."/>
            <person name="Pereira M."/>
            <person name="Perotto S."/>
            <person name="Peter M."/>
            <person name="Riley R."/>
            <person name="Sitrit Y."/>
            <person name="Stielow B."/>
            <person name="Szollosi G."/>
            <person name="Zifcakova L."/>
            <person name="Stursova M."/>
            <person name="Spatafora J.W."/>
            <person name="Tedersoo L."/>
            <person name="Vaario L.-M."/>
            <person name="Yamada A."/>
            <person name="Yan M."/>
            <person name="Wang P."/>
            <person name="Xu J."/>
            <person name="Bruns T."/>
            <person name="Baldrian P."/>
            <person name="Vilgalys R."/>
            <person name="Henrissat B."/>
            <person name="Grigoriev I.V."/>
            <person name="Hibbett D."/>
            <person name="Nagy L.G."/>
            <person name="Martin F.M."/>
        </authorList>
    </citation>
    <scope>NUCLEOTIDE SEQUENCE</scope>
    <source>
        <strain evidence="1">UH-Tt-Lm1</strain>
    </source>
</reference>
<dbReference type="EMBL" id="WIUZ02000007">
    <property type="protein sequence ID" value="KAF9785474.1"/>
    <property type="molecule type" value="Genomic_DNA"/>
</dbReference>
<protein>
    <recommendedName>
        <fullName evidence="3">SnoaL-like domain-containing protein</fullName>
    </recommendedName>
</protein>
<evidence type="ECO:0008006" key="3">
    <source>
        <dbReference type="Google" id="ProtNLM"/>
    </source>
</evidence>
<name>A0A9P6L7D7_9AGAM</name>
<dbReference type="OrthoDB" id="3758478at2759"/>
<comment type="caution">
    <text evidence="1">The sequence shown here is derived from an EMBL/GenBank/DDBJ whole genome shotgun (WGS) entry which is preliminary data.</text>
</comment>
<evidence type="ECO:0000313" key="2">
    <source>
        <dbReference type="Proteomes" id="UP000736335"/>
    </source>
</evidence>
<dbReference type="SUPFAM" id="SSF54427">
    <property type="entry name" value="NTF2-like"/>
    <property type="match status" value="1"/>
</dbReference>
<proteinExistence type="predicted"/>
<organism evidence="1 2">
    <name type="scientific">Thelephora terrestris</name>
    <dbReference type="NCBI Taxonomy" id="56493"/>
    <lineage>
        <taxon>Eukaryota</taxon>
        <taxon>Fungi</taxon>
        <taxon>Dikarya</taxon>
        <taxon>Basidiomycota</taxon>
        <taxon>Agaricomycotina</taxon>
        <taxon>Agaricomycetes</taxon>
        <taxon>Thelephorales</taxon>
        <taxon>Thelephoraceae</taxon>
        <taxon>Thelephora</taxon>
    </lineage>
</organism>
<dbReference type="InterPro" id="IPR032710">
    <property type="entry name" value="NTF2-like_dom_sf"/>
</dbReference>
<dbReference type="Gene3D" id="3.10.450.50">
    <property type="match status" value="1"/>
</dbReference>
<keyword evidence="2" id="KW-1185">Reference proteome</keyword>
<reference evidence="1" key="1">
    <citation type="journal article" date="2020" name="Nat. Commun.">
        <title>Large-scale genome sequencing of mycorrhizal fungi provides insights into the early evolution of symbiotic traits.</title>
        <authorList>
            <person name="Miyauchi S."/>
            <person name="Kiss E."/>
            <person name="Kuo A."/>
            <person name="Drula E."/>
            <person name="Kohler A."/>
            <person name="Sanchez-Garcia M."/>
            <person name="Morin E."/>
            <person name="Andreopoulos B."/>
            <person name="Barry K.W."/>
            <person name="Bonito G."/>
            <person name="Buee M."/>
            <person name="Carver A."/>
            <person name="Chen C."/>
            <person name="Cichocki N."/>
            <person name="Clum A."/>
            <person name="Culley D."/>
            <person name="Crous P.W."/>
            <person name="Fauchery L."/>
            <person name="Girlanda M."/>
            <person name="Hayes R.D."/>
            <person name="Keri Z."/>
            <person name="LaButti K."/>
            <person name="Lipzen A."/>
            <person name="Lombard V."/>
            <person name="Magnuson J."/>
            <person name="Maillard F."/>
            <person name="Murat C."/>
            <person name="Nolan M."/>
            <person name="Ohm R.A."/>
            <person name="Pangilinan J."/>
            <person name="Pereira M.F."/>
            <person name="Perotto S."/>
            <person name="Peter M."/>
            <person name="Pfister S."/>
            <person name="Riley R."/>
            <person name="Sitrit Y."/>
            <person name="Stielow J.B."/>
            <person name="Szollosi G."/>
            <person name="Zifcakova L."/>
            <person name="Stursova M."/>
            <person name="Spatafora J.W."/>
            <person name="Tedersoo L."/>
            <person name="Vaario L.M."/>
            <person name="Yamada A."/>
            <person name="Yan M."/>
            <person name="Wang P."/>
            <person name="Xu J."/>
            <person name="Bruns T."/>
            <person name="Baldrian P."/>
            <person name="Vilgalys R."/>
            <person name="Dunand C."/>
            <person name="Henrissat B."/>
            <person name="Grigoriev I.V."/>
            <person name="Hibbett D."/>
            <person name="Nagy L.G."/>
            <person name="Martin F.M."/>
        </authorList>
    </citation>
    <scope>NUCLEOTIDE SEQUENCE</scope>
    <source>
        <strain evidence="1">UH-Tt-Lm1</strain>
    </source>
</reference>
<accession>A0A9P6L7D7</accession>
<dbReference type="Proteomes" id="UP000736335">
    <property type="component" value="Unassembled WGS sequence"/>
</dbReference>
<evidence type="ECO:0000313" key="1">
    <source>
        <dbReference type="EMBL" id="KAF9785474.1"/>
    </source>
</evidence>
<gene>
    <name evidence="1" type="ORF">BJ322DRAFT_1063387</name>
</gene>
<dbReference type="AlphaFoldDB" id="A0A9P6L7D7"/>